<accession>A0A8C2PUT6</accession>
<evidence type="ECO:0000256" key="1">
    <source>
        <dbReference type="SAM" id="Phobius"/>
    </source>
</evidence>
<feature type="domain" description="C-type lectin" evidence="2">
    <location>
        <begin position="56"/>
        <end position="171"/>
    </location>
</feature>
<dbReference type="PROSITE" id="PS50041">
    <property type="entry name" value="C_TYPE_LECTIN_2"/>
    <property type="match status" value="1"/>
</dbReference>
<name>A0A8C2PUT6_CYPCA</name>
<keyword evidence="1" id="KW-0812">Transmembrane</keyword>
<evidence type="ECO:0000313" key="3">
    <source>
        <dbReference type="Ensembl" id="ENSCCRP00020084813.1"/>
    </source>
</evidence>
<dbReference type="InterPro" id="IPR001304">
    <property type="entry name" value="C-type_lectin-like"/>
</dbReference>
<proteinExistence type="predicted"/>
<dbReference type="PANTHER" id="PTHR22801:SF63">
    <property type="entry name" value="C-TYPE LECTIN DOMAIN-CONTAINING PROTEIN"/>
    <property type="match status" value="1"/>
</dbReference>
<reference evidence="3" key="1">
    <citation type="submission" date="2025-08" db="UniProtKB">
        <authorList>
            <consortium name="Ensembl"/>
        </authorList>
    </citation>
    <scope>IDENTIFICATION</scope>
</reference>
<keyword evidence="1" id="KW-1133">Transmembrane helix</keyword>
<dbReference type="SMART" id="SM00034">
    <property type="entry name" value="CLECT"/>
    <property type="match status" value="1"/>
</dbReference>
<dbReference type="Ensembl" id="ENSCCRT00020092793.1">
    <property type="protein sequence ID" value="ENSCCRP00020084813.1"/>
    <property type="gene ID" value="ENSCCRG00020039068.1"/>
</dbReference>
<dbReference type="SUPFAM" id="SSF56436">
    <property type="entry name" value="C-type lectin-like"/>
    <property type="match status" value="1"/>
</dbReference>
<protein>
    <recommendedName>
        <fullName evidence="2">C-type lectin domain-containing protein</fullName>
    </recommendedName>
</protein>
<dbReference type="CDD" id="cd00037">
    <property type="entry name" value="CLECT"/>
    <property type="match status" value="1"/>
</dbReference>
<evidence type="ECO:0000259" key="2">
    <source>
        <dbReference type="PROSITE" id="PS50041"/>
    </source>
</evidence>
<keyword evidence="1" id="KW-0472">Membrane</keyword>
<dbReference type="Gene3D" id="3.10.100.10">
    <property type="entry name" value="Mannose-Binding Protein A, subunit A"/>
    <property type="match status" value="1"/>
</dbReference>
<evidence type="ECO:0000313" key="4">
    <source>
        <dbReference type="Proteomes" id="UP000694701"/>
    </source>
</evidence>
<sequence>QVKSGSIGVLLMILLFGSGNFLKMEREFVAGRTNVTAQCSMPKPCNVYGFTDWYKVGSVCVKYFNRPLNFTDAEFSCRTKAPGALLVSVDKKEHNDYLLCIVKKFNPNNLRFWLGAFELFKSGQFLWVDGSYWDFQIWTRGEPNHMYTSIEECATTYVPSNEICLRNYLPWVGCGRHDSSADESNVLRCMCGSQSLHWCGYFLYFRITDSSLHI</sequence>
<dbReference type="PANTHER" id="PTHR22801">
    <property type="entry name" value="LITHOSTATHINE"/>
    <property type="match status" value="1"/>
</dbReference>
<dbReference type="InterPro" id="IPR016186">
    <property type="entry name" value="C-type_lectin-like/link_sf"/>
</dbReference>
<dbReference type="InterPro" id="IPR016187">
    <property type="entry name" value="CTDL_fold"/>
</dbReference>
<feature type="transmembrane region" description="Helical" evidence="1">
    <location>
        <begin position="6"/>
        <end position="22"/>
    </location>
</feature>
<dbReference type="Pfam" id="PF00059">
    <property type="entry name" value="Lectin_C"/>
    <property type="match status" value="1"/>
</dbReference>
<dbReference type="InterPro" id="IPR050801">
    <property type="entry name" value="Ca-Dep_Lectins_ImmuneDev"/>
</dbReference>
<dbReference type="AlphaFoldDB" id="A0A8C2PUT6"/>
<organism evidence="3 4">
    <name type="scientific">Cyprinus carpio</name>
    <name type="common">Common carp</name>
    <dbReference type="NCBI Taxonomy" id="7962"/>
    <lineage>
        <taxon>Eukaryota</taxon>
        <taxon>Metazoa</taxon>
        <taxon>Chordata</taxon>
        <taxon>Craniata</taxon>
        <taxon>Vertebrata</taxon>
        <taxon>Euteleostomi</taxon>
        <taxon>Actinopterygii</taxon>
        <taxon>Neopterygii</taxon>
        <taxon>Teleostei</taxon>
        <taxon>Ostariophysi</taxon>
        <taxon>Cypriniformes</taxon>
        <taxon>Cyprinidae</taxon>
        <taxon>Cyprininae</taxon>
        <taxon>Cyprinus</taxon>
    </lineage>
</organism>
<dbReference type="Proteomes" id="UP000694701">
    <property type="component" value="Unplaced"/>
</dbReference>